<feature type="coiled-coil region" evidence="1">
    <location>
        <begin position="498"/>
        <end position="528"/>
    </location>
</feature>
<feature type="region of interest" description="Disordered" evidence="2">
    <location>
        <begin position="756"/>
        <end position="858"/>
    </location>
</feature>
<accession>A0A1D2VJ42</accession>
<feature type="compositionally biased region" description="Polar residues" evidence="2">
    <location>
        <begin position="23"/>
        <end position="36"/>
    </location>
</feature>
<dbReference type="EMBL" id="KV454479">
    <property type="protein sequence ID" value="ODV61497.1"/>
    <property type="molecule type" value="Genomic_DNA"/>
</dbReference>
<keyword evidence="4" id="KW-1185">Reference proteome</keyword>
<name>A0A1D2VJ42_9ASCO</name>
<feature type="compositionally biased region" description="Basic and acidic residues" evidence="2">
    <location>
        <begin position="459"/>
        <end position="475"/>
    </location>
</feature>
<dbReference type="InParanoid" id="A0A1D2VJ42"/>
<dbReference type="GeneID" id="30966723"/>
<dbReference type="RefSeq" id="XP_020047804.1">
    <property type="nucleotide sequence ID" value="XM_020193087.1"/>
</dbReference>
<protein>
    <submittedName>
        <fullName evidence="3">Uncharacterized protein</fullName>
    </submittedName>
</protein>
<proteinExistence type="predicted"/>
<feature type="region of interest" description="Disordered" evidence="2">
    <location>
        <begin position="250"/>
        <end position="275"/>
    </location>
</feature>
<gene>
    <name evidence="3" type="ORF">ASCRUDRAFT_75498</name>
</gene>
<keyword evidence="1" id="KW-0175">Coiled coil</keyword>
<evidence type="ECO:0000256" key="2">
    <source>
        <dbReference type="SAM" id="MobiDB-lite"/>
    </source>
</evidence>
<reference evidence="4" key="1">
    <citation type="submission" date="2016-05" db="EMBL/GenBank/DDBJ databases">
        <title>Comparative genomics of biotechnologically important yeasts.</title>
        <authorList>
            <consortium name="DOE Joint Genome Institute"/>
            <person name="Riley R."/>
            <person name="Haridas S."/>
            <person name="Wolfe K.H."/>
            <person name="Lopes M.R."/>
            <person name="Hittinger C.T."/>
            <person name="Goker M."/>
            <person name="Salamov A."/>
            <person name="Wisecaver J."/>
            <person name="Long T.M."/>
            <person name="Aerts A.L."/>
            <person name="Barry K."/>
            <person name="Choi C."/>
            <person name="Clum A."/>
            <person name="Coughlan A.Y."/>
            <person name="Deshpande S."/>
            <person name="Douglass A.P."/>
            <person name="Hanson S.J."/>
            <person name="Klenk H.-P."/>
            <person name="Labutti K."/>
            <person name="Lapidus A."/>
            <person name="Lindquist E."/>
            <person name="Lipzen A."/>
            <person name="Meier-Kolthoff J.P."/>
            <person name="Ohm R.A."/>
            <person name="Otillar R.P."/>
            <person name="Pangilinan J."/>
            <person name="Peng Y."/>
            <person name="Rokas A."/>
            <person name="Rosa C.A."/>
            <person name="Scheuner C."/>
            <person name="Sibirny A.A."/>
            <person name="Slot J.C."/>
            <person name="Stielow J.B."/>
            <person name="Sun H."/>
            <person name="Kurtzman C.P."/>
            <person name="Blackwell M."/>
            <person name="Grigoriev I.V."/>
            <person name="Jeffries T.W."/>
        </authorList>
    </citation>
    <scope>NUCLEOTIDE SEQUENCE [LARGE SCALE GENOMIC DNA]</scope>
    <source>
        <strain evidence="4">DSM 1968</strain>
    </source>
</reference>
<feature type="region of interest" description="Disordered" evidence="2">
    <location>
        <begin position="1"/>
        <end position="36"/>
    </location>
</feature>
<dbReference type="OrthoDB" id="5954824at2759"/>
<feature type="compositionally biased region" description="Low complexity" evidence="2">
    <location>
        <begin position="255"/>
        <end position="275"/>
    </location>
</feature>
<feature type="compositionally biased region" description="Polar residues" evidence="2">
    <location>
        <begin position="1"/>
        <end position="13"/>
    </location>
</feature>
<evidence type="ECO:0000313" key="3">
    <source>
        <dbReference type="EMBL" id="ODV61497.1"/>
    </source>
</evidence>
<evidence type="ECO:0000256" key="1">
    <source>
        <dbReference type="SAM" id="Coils"/>
    </source>
</evidence>
<evidence type="ECO:0000313" key="4">
    <source>
        <dbReference type="Proteomes" id="UP000095038"/>
    </source>
</evidence>
<dbReference type="Proteomes" id="UP000095038">
    <property type="component" value="Unassembled WGS sequence"/>
</dbReference>
<dbReference type="STRING" id="1344418.A0A1D2VJ42"/>
<feature type="compositionally biased region" description="Low complexity" evidence="2">
    <location>
        <begin position="846"/>
        <end position="855"/>
    </location>
</feature>
<dbReference type="AlphaFoldDB" id="A0A1D2VJ42"/>
<feature type="region of interest" description="Disordered" evidence="2">
    <location>
        <begin position="459"/>
        <end position="478"/>
    </location>
</feature>
<organism evidence="3 4">
    <name type="scientific">Ascoidea rubescens DSM 1968</name>
    <dbReference type="NCBI Taxonomy" id="1344418"/>
    <lineage>
        <taxon>Eukaryota</taxon>
        <taxon>Fungi</taxon>
        <taxon>Dikarya</taxon>
        <taxon>Ascomycota</taxon>
        <taxon>Saccharomycotina</taxon>
        <taxon>Saccharomycetes</taxon>
        <taxon>Ascoideaceae</taxon>
        <taxon>Ascoidea</taxon>
    </lineage>
</organism>
<sequence length="1063" mass="119282">MNPINFNNSINKSLDQRQENTNKSHNSTQRNNETVNISKSLQAFSTNFKTNITGIPMKTTATSLLTNASNQNLNSGSNNIQLNSQNKLQNNSNKSFLSVGTSLQNNLLANRPQNQIHSRMNTNKSSRVPMNDNYNNNSIKKHAVQQKSLPIDPKSMSYLQAELMRLTKDLKNLDYETIKQIITKSLAITINQVNTIGKNKGIKDPLKTIIEKTPTNITKILSVALQQITHEVTNGKVKFLPPPLTTSNVKPIIKNNSNPSLTTSNNSSRTRNYNGNKLKPCSIPIIPLSKQINPSSIPLVNTLNNNSNIKDFPNKNIVTSKSEQISDINKNKTNGISIDIKKSTLVRSLGDVTQRNSINSPSEILPNLKVSEVVSKAGGISGTNCKTEIYKNSIIGKVEYQNQPETSKALTTLIIPKMPHKGKFGNSENEEGTQPKIDLENKIAINHLKTFDEIGKLKTKTNDNNKSEASKKEMNKNGIVNNKKQSTQVEKPESTKEMAKVQINEESAEKQQQILKEKEKKIDKQIIENHNKLNKIINQTNLSDNSVEAISTENISNKTNSEKSVKIVNNCKIDGDSNSDKLYEQIDIEKFNSEVHYLNKVLQSISRDGKPIVSDIPPLPTVNYKESLPLNILAMSPKNRTPSLIAFEKKLDKIMAGEDLEIFSEDENAIIDDEEPNHISNLTKPKKLAVIQEEKDVEKENFPNKINFKLEVDPKAVNASILQDTMNKKNNDAAVLDNFKSSENISLLKDTNTKLKTKANNDNNEKNPSVTFEIKEKKTISESSKSKMKKVEEIETNNIEKKTNTENKTKTEKCHNLQAVNKSSSSLKTSSKSEIRKGNPSAQSGENNPNNPNTENNKKEVNDKSLILNNWGIIQNNGGIQNKTFSVINNDNLVENKNNEANQDTELKVKTEKTEIDMVASETLKKITADSYVFSITENHEIEKKVTENFGNEVIRKKINNKVEEIPLEKSKIENFEKMDINISEEKKLITRVAKEASSVAKNSSDEIDIALDMENFVDVAEEIEKGIIGVENGKKMNHRKRNRDKNENEQLELETTNKMLKI</sequence>
<feature type="compositionally biased region" description="Basic and acidic residues" evidence="2">
    <location>
        <begin position="789"/>
        <end position="815"/>
    </location>
</feature>